<dbReference type="Proteomes" id="UP000272778">
    <property type="component" value="Unassembled WGS sequence"/>
</dbReference>
<dbReference type="SUPFAM" id="SSF109604">
    <property type="entry name" value="HD-domain/PDEase-like"/>
    <property type="match status" value="1"/>
</dbReference>
<evidence type="ECO:0000259" key="2">
    <source>
        <dbReference type="PROSITE" id="PS51833"/>
    </source>
</evidence>
<evidence type="ECO:0000313" key="3">
    <source>
        <dbReference type="EMBL" id="RQH01120.1"/>
    </source>
</evidence>
<sequence>MAWPLVRSTCSMQSRTSTQPIESLVRRCSSIWISARKYTGGVEMPSYDRESINAPLAAYIGRQPIVDRSGELIAYELLFRRGETNAANVVDDTAATGQVIVNAIGEFGVQKVLGDQRGFVNVGKELLEDDVLALLSPEKFVLEILETIPRDEALESQCERLRRAGFGLALDDVTAIEQMPASVLKLVEVVKIDYPRIDPRNLPQLVDIAHRAGVRVLAEKVETAKEYRELHALGVDMFQGYFFAHPEMLSQRKLDFAVGDLMVLVRALSSDAPLEMIEPIIKRNPPLLMHLIKLASSGLFSTAKPVSTIGEAILRIGTRTLVRWVQLLLYSGLGDVPLRSNPLFQLVATRARFLELAADLVRTCDTDLSDRAYQVGIFSLMHLMLGMSAQDLMEQLAVAPDVRDAVILRCGMLGNLLMLAEMVESGLGPDFDMLPVLDGQLAAKDVSDITAQAAEWVLAEMVG</sequence>
<dbReference type="EMBL" id="RQIS01000023">
    <property type="protein sequence ID" value="RQH01120.1"/>
    <property type="molecule type" value="Genomic_DNA"/>
</dbReference>
<proteinExistence type="predicted"/>
<dbReference type="InterPro" id="IPR035919">
    <property type="entry name" value="EAL_sf"/>
</dbReference>
<dbReference type="SUPFAM" id="SSF141868">
    <property type="entry name" value="EAL domain-like"/>
    <property type="match status" value="1"/>
</dbReference>
<dbReference type="SMART" id="SM00052">
    <property type="entry name" value="EAL"/>
    <property type="match status" value="1"/>
</dbReference>
<keyword evidence="4" id="KW-1185">Reference proteome</keyword>
<dbReference type="AlphaFoldDB" id="A0A3N6PJA1"/>
<dbReference type="InterPro" id="IPR001633">
    <property type="entry name" value="EAL_dom"/>
</dbReference>
<feature type="domain" description="EAL" evidence="1">
    <location>
        <begin position="1"/>
        <end position="260"/>
    </location>
</feature>
<name>A0A3N6PJA1_9BURK</name>
<accession>A0A3N6PJA1</accession>
<protein>
    <submittedName>
        <fullName evidence="3">EAL domain-containing protein</fullName>
    </submittedName>
</protein>
<dbReference type="Gene3D" id="3.20.20.450">
    <property type="entry name" value="EAL domain"/>
    <property type="match status" value="1"/>
</dbReference>
<dbReference type="PROSITE" id="PS50883">
    <property type="entry name" value="EAL"/>
    <property type="match status" value="1"/>
</dbReference>
<dbReference type="InterPro" id="IPR052340">
    <property type="entry name" value="RNase_Y/CdgJ"/>
</dbReference>
<dbReference type="PROSITE" id="PS51833">
    <property type="entry name" value="HDOD"/>
    <property type="match status" value="1"/>
</dbReference>
<organism evidence="3 4">
    <name type="scientific">Paraburkholderia dinghuensis</name>
    <dbReference type="NCBI Taxonomy" id="2305225"/>
    <lineage>
        <taxon>Bacteria</taxon>
        <taxon>Pseudomonadati</taxon>
        <taxon>Pseudomonadota</taxon>
        <taxon>Betaproteobacteria</taxon>
        <taxon>Burkholderiales</taxon>
        <taxon>Burkholderiaceae</taxon>
        <taxon>Paraburkholderia</taxon>
    </lineage>
</organism>
<dbReference type="OrthoDB" id="9804751at2"/>
<dbReference type="Gene3D" id="1.10.3210.10">
    <property type="entry name" value="Hypothetical protein af1432"/>
    <property type="match status" value="1"/>
</dbReference>
<comment type="caution">
    <text evidence="3">The sequence shown here is derived from an EMBL/GenBank/DDBJ whole genome shotgun (WGS) entry which is preliminary data.</text>
</comment>
<feature type="domain" description="HDOD" evidence="2">
    <location>
        <begin position="251"/>
        <end position="447"/>
    </location>
</feature>
<reference evidence="3 4" key="1">
    <citation type="submission" date="2018-11" db="EMBL/GenBank/DDBJ databases">
        <title>Paraburkholderia sp. DHOA04, isolated from soil.</title>
        <authorList>
            <person name="Gao Z.-H."/>
            <person name="Qiu L.-H."/>
            <person name="Fu J.-C."/>
        </authorList>
    </citation>
    <scope>NUCLEOTIDE SEQUENCE [LARGE SCALE GENOMIC DNA]</scope>
    <source>
        <strain evidence="3 4">DHOA04</strain>
    </source>
</reference>
<evidence type="ECO:0000313" key="4">
    <source>
        <dbReference type="Proteomes" id="UP000272778"/>
    </source>
</evidence>
<dbReference type="Pfam" id="PF08668">
    <property type="entry name" value="HDOD"/>
    <property type="match status" value="1"/>
</dbReference>
<dbReference type="Pfam" id="PF00563">
    <property type="entry name" value="EAL"/>
    <property type="match status" value="1"/>
</dbReference>
<dbReference type="InterPro" id="IPR013976">
    <property type="entry name" value="HDOD"/>
</dbReference>
<dbReference type="PANTHER" id="PTHR33525">
    <property type="match status" value="1"/>
</dbReference>
<dbReference type="CDD" id="cd01948">
    <property type="entry name" value="EAL"/>
    <property type="match status" value="1"/>
</dbReference>
<gene>
    <name evidence="3" type="ORF">D1Y85_23740</name>
</gene>
<evidence type="ECO:0000259" key="1">
    <source>
        <dbReference type="PROSITE" id="PS50883"/>
    </source>
</evidence>
<dbReference type="PANTHER" id="PTHR33525:SF4">
    <property type="entry name" value="CYCLIC DI-GMP PHOSPHODIESTERASE CDGJ"/>
    <property type="match status" value="1"/>
</dbReference>